<feature type="compositionally biased region" description="Polar residues" evidence="7">
    <location>
        <begin position="263"/>
        <end position="280"/>
    </location>
</feature>
<dbReference type="OrthoDB" id="779403at2759"/>
<sequence length="280" mass="32934">MARRKVRLHYIANVSSRKNTFRKRKKGLMKKMKEITTLCDIKAAAIIYSPFETEPEVFPNHPEAHEMLTRFRNMPEMDKTRRMMDQEIFLRQRIDKTREQIRKQKRDNREKQITQVMFDCLKGKTISNLEKKDLNDLTFIIEQNLRELDIKEKAMEEHKQEENQQNQLNQMPGVPAAVELDLTRNAFGEGTSRGVGQQQHPATMDAQSMEQMHYQMMQVAAQRQPQQMLQQQPWFMDIMNPPSPQTMDFLQPLPPLPPGVFGDNSSRNATWPNNSSFRFP</sequence>
<dbReference type="CDD" id="cd00266">
    <property type="entry name" value="MADS_SRF_like"/>
    <property type="match status" value="1"/>
</dbReference>
<evidence type="ECO:0000256" key="4">
    <source>
        <dbReference type="ARBA" id="ARBA00023163"/>
    </source>
</evidence>
<evidence type="ECO:0000259" key="8">
    <source>
        <dbReference type="PROSITE" id="PS50066"/>
    </source>
</evidence>
<evidence type="ECO:0000256" key="7">
    <source>
        <dbReference type="SAM" id="MobiDB-lite"/>
    </source>
</evidence>
<keyword evidence="2" id="KW-0805">Transcription regulation</keyword>
<evidence type="ECO:0000256" key="2">
    <source>
        <dbReference type="ARBA" id="ARBA00023015"/>
    </source>
</evidence>
<dbReference type="InterPro" id="IPR033897">
    <property type="entry name" value="SRF-like_MADS-box"/>
</dbReference>
<evidence type="ECO:0000256" key="5">
    <source>
        <dbReference type="ARBA" id="ARBA00023242"/>
    </source>
</evidence>
<dbReference type="InterPro" id="IPR002100">
    <property type="entry name" value="TF_MADSbox"/>
</dbReference>
<keyword evidence="5" id="KW-0539">Nucleus</keyword>
<dbReference type="Proteomes" id="UP000238479">
    <property type="component" value="Chromosome 6"/>
</dbReference>
<reference evidence="9 10" key="1">
    <citation type="journal article" date="2018" name="Nat. Genet.">
        <title>The Rosa genome provides new insights in the design of modern roses.</title>
        <authorList>
            <person name="Bendahmane M."/>
        </authorList>
    </citation>
    <scope>NUCLEOTIDE SEQUENCE [LARGE SCALE GENOMIC DNA]</scope>
    <source>
        <strain evidence="10">cv. Old Blush</strain>
    </source>
</reference>
<dbReference type="GO" id="GO:0046983">
    <property type="term" value="F:protein dimerization activity"/>
    <property type="evidence" value="ECO:0007669"/>
    <property type="project" value="InterPro"/>
</dbReference>
<dbReference type="GO" id="GO:0045944">
    <property type="term" value="P:positive regulation of transcription by RNA polymerase II"/>
    <property type="evidence" value="ECO:0007669"/>
    <property type="project" value="InterPro"/>
</dbReference>
<dbReference type="OMA" id="HPEAHEM"/>
<protein>
    <submittedName>
        <fullName evidence="9">Putative transcription factor MADS-type1 family</fullName>
    </submittedName>
</protein>
<dbReference type="PANTHER" id="PTHR48019">
    <property type="entry name" value="SERUM RESPONSE FACTOR HOMOLOG"/>
    <property type="match status" value="1"/>
</dbReference>
<gene>
    <name evidence="9" type="ORF">RchiOBHm_Chr6g0296451</name>
</gene>
<keyword evidence="10" id="KW-1185">Reference proteome</keyword>
<accession>A0A2P6PXF8</accession>
<name>A0A2P6PXF8_ROSCH</name>
<organism evidence="9 10">
    <name type="scientific">Rosa chinensis</name>
    <name type="common">China rose</name>
    <dbReference type="NCBI Taxonomy" id="74649"/>
    <lineage>
        <taxon>Eukaryota</taxon>
        <taxon>Viridiplantae</taxon>
        <taxon>Streptophyta</taxon>
        <taxon>Embryophyta</taxon>
        <taxon>Tracheophyta</taxon>
        <taxon>Spermatophyta</taxon>
        <taxon>Magnoliopsida</taxon>
        <taxon>eudicotyledons</taxon>
        <taxon>Gunneridae</taxon>
        <taxon>Pentapetalae</taxon>
        <taxon>rosids</taxon>
        <taxon>fabids</taxon>
        <taxon>Rosales</taxon>
        <taxon>Rosaceae</taxon>
        <taxon>Rosoideae</taxon>
        <taxon>Rosoideae incertae sedis</taxon>
        <taxon>Rosa</taxon>
    </lineage>
</organism>
<comment type="subcellular location">
    <subcellularLocation>
        <location evidence="1">Nucleus</location>
    </subcellularLocation>
</comment>
<dbReference type="Gramene" id="PRQ26611">
    <property type="protein sequence ID" value="PRQ26611"/>
    <property type="gene ID" value="RchiOBHm_Chr6g0296451"/>
</dbReference>
<evidence type="ECO:0000313" key="9">
    <source>
        <dbReference type="EMBL" id="PRQ26611.1"/>
    </source>
</evidence>
<evidence type="ECO:0000313" key="10">
    <source>
        <dbReference type="Proteomes" id="UP000238479"/>
    </source>
</evidence>
<dbReference type="GO" id="GO:0000987">
    <property type="term" value="F:cis-regulatory region sequence-specific DNA binding"/>
    <property type="evidence" value="ECO:0007669"/>
    <property type="project" value="InterPro"/>
</dbReference>
<feature type="region of interest" description="Disordered" evidence="7">
    <location>
        <begin position="260"/>
        <end position="280"/>
    </location>
</feature>
<dbReference type="GO" id="GO:0005634">
    <property type="term" value="C:nucleus"/>
    <property type="evidence" value="ECO:0007669"/>
    <property type="project" value="UniProtKB-SubCell"/>
</dbReference>
<dbReference type="EMBL" id="PDCK01000044">
    <property type="protein sequence ID" value="PRQ26611.1"/>
    <property type="molecule type" value="Genomic_DNA"/>
</dbReference>
<feature type="coiled-coil region" evidence="6">
    <location>
        <begin position="141"/>
        <end position="171"/>
    </location>
</feature>
<keyword evidence="3" id="KW-0238">DNA-binding</keyword>
<dbReference type="InterPro" id="IPR036879">
    <property type="entry name" value="TF_MADSbox_sf"/>
</dbReference>
<dbReference type="AlphaFoldDB" id="A0A2P6PXF8"/>
<dbReference type="GO" id="GO:0000981">
    <property type="term" value="F:DNA-binding transcription factor activity, RNA polymerase II-specific"/>
    <property type="evidence" value="ECO:0007669"/>
    <property type="project" value="InterPro"/>
</dbReference>
<dbReference type="PRINTS" id="PR00404">
    <property type="entry name" value="MADSDOMAIN"/>
</dbReference>
<dbReference type="Gene3D" id="3.40.1810.10">
    <property type="entry name" value="Transcription factor, MADS-box"/>
    <property type="match status" value="1"/>
</dbReference>
<keyword evidence="6" id="KW-0175">Coiled coil</keyword>
<comment type="caution">
    <text evidence="9">The sequence shown here is derived from an EMBL/GenBank/DDBJ whole genome shotgun (WGS) entry which is preliminary data.</text>
</comment>
<dbReference type="InterPro" id="IPR050142">
    <property type="entry name" value="MADS-box/MEF2_TF"/>
</dbReference>
<dbReference type="FunFam" id="3.40.1810.10:FF:000024">
    <property type="entry name" value="Agamous-like MADS-box protein AGL80"/>
    <property type="match status" value="1"/>
</dbReference>
<dbReference type="SMART" id="SM00432">
    <property type="entry name" value="MADS"/>
    <property type="match status" value="1"/>
</dbReference>
<evidence type="ECO:0000256" key="6">
    <source>
        <dbReference type="SAM" id="Coils"/>
    </source>
</evidence>
<feature type="domain" description="MADS-box" evidence="8">
    <location>
        <begin position="1"/>
        <end position="49"/>
    </location>
</feature>
<dbReference type="Pfam" id="PF00319">
    <property type="entry name" value="SRF-TF"/>
    <property type="match status" value="1"/>
</dbReference>
<evidence type="ECO:0000256" key="1">
    <source>
        <dbReference type="ARBA" id="ARBA00004123"/>
    </source>
</evidence>
<dbReference type="PROSITE" id="PS50066">
    <property type="entry name" value="MADS_BOX_2"/>
    <property type="match status" value="1"/>
</dbReference>
<dbReference type="SUPFAM" id="SSF55455">
    <property type="entry name" value="SRF-like"/>
    <property type="match status" value="1"/>
</dbReference>
<evidence type="ECO:0000256" key="3">
    <source>
        <dbReference type="ARBA" id="ARBA00023125"/>
    </source>
</evidence>
<proteinExistence type="predicted"/>
<keyword evidence="4" id="KW-0804">Transcription</keyword>